<dbReference type="GeneID" id="7833484"/>
<dbReference type="AlphaFoldDB" id="Q232L1"/>
<accession>Q232L1</accession>
<proteinExistence type="predicted"/>
<dbReference type="KEGG" id="tet:TTHERM_00592870"/>
<keyword evidence="1" id="KW-0175">Coiled coil</keyword>
<dbReference type="EMBL" id="GG662781">
    <property type="protein sequence ID" value="EAR91401.2"/>
    <property type="molecule type" value="Genomic_DNA"/>
</dbReference>
<feature type="region of interest" description="Disordered" evidence="2">
    <location>
        <begin position="842"/>
        <end position="861"/>
    </location>
</feature>
<dbReference type="RefSeq" id="XP_001011646.2">
    <property type="nucleotide sequence ID" value="XM_001011646.2"/>
</dbReference>
<sequence length="861" mass="101952">MKRQLQNRQILGHKKREESIEDIIKSNNKQIERNKFITAKQPEDPELSENIINSILNDNVQSAYQDKSDSKQRKKKMSYVQQQTNELNEENQISKITEQNEELEGEELEGGETWIDEIKEDIIHNSHRQLQRSISVNTNHRVKSEEKVNKKNVKIIKQSVDAQKFELNKHIINNVIYNKMNRGMNLQKKVENDILLRNKQLDSKTSDTINSFKIVNTTMRKSDFIVNYDWLYKKLIDNKKQFEKNPELDKEIQAMERDKLNYQYLNDLFVEKYQKLSQDLRQKKLQVGDLRISINNMHQEIKQLQHQQVAVKKKYEELENQQMMLRNAVMSSISRKGYSLGQPYRGNYTIDKKQSKLQEMKEVEEMAILKNIRQLQNEIDDRFFKIEDIEKKILIQKKDKSHLKYQFKVFLFKLIQTGIASYKGSICELIKLLKKLKVDIIAQDIPRFLDDESKDFIFQKAKIELDLEEVEKQKILIKEEISRDKRLQHIDFNLFLDQFKERKQLMKDKLEIIKKENVKVLRPIIKIVDGIQMQNGSQWEQVYDEQQMIEKFQERQTIKQVLNIEDIDFLDVLPKILENQQNLEQQKYEIEQQEIKRLYLIFLQKLQQSTADIETKFEKFELTFKVIFGFKQGEEIFKNFILLAQEKNIGNTTEDSSSSQRLKKANANIIQTLQHNKNISQQSSQQILSYFTTPNQTSGSGSSRKKALMPILADIEGSLTTRDFRRTKNRSSFHNSNLRLETDNIIENFTSRSSKSNQNSLSSSVRSSTQASTSPFFLNQIQIDKAKTLLQKGNNSKQQEQIMYQEVNFSYEPIYNQMPQYQNMFKQSSFFNSNSSQFQCYTPQHKQTHKRNSTSDLNFIK</sequence>
<feature type="coiled-coil region" evidence="1">
    <location>
        <begin position="460"/>
        <end position="516"/>
    </location>
</feature>
<gene>
    <name evidence="3" type="ORF">TTHERM_00592870</name>
</gene>
<dbReference type="Proteomes" id="UP000009168">
    <property type="component" value="Unassembled WGS sequence"/>
</dbReference>
<evidence type="ECO:0000313" key="3">
    <source>
        <dbReference type="EMBL" id="EAR91401.2"/>
    </source>
</evidence>
<evidence type="ECO:0000313" key="4">
    <source>
        <dbReference type="Proteomes" id="UP000009168"/>
    </source>
</evidence>
<evidence type="ECO:0000256" key="2">
    <source>
        <dbReference type="SAM" id="MobiDB-lite"/>
    </source>
</evidence>
<name>Q232L1_TETTS</name>
<keyword evidence="4" id="KW-1185">Reference proteome</keyword>
<organism evidence="3 4">
    <name type="scientific">Tetrahymena thermophila (strain SB210)</name>
    <dbReference type="NCBI Taxonomy" id="312017"/>
    <lineage>
        <taxon>Eukaryota</taxon>
        <taxon>Sar</taxon>
        <taxon>Alveolata</taxon>
        <taxon>Ciliophora</taxon>
        <taxon>Intramacronucleata</taxon>
        <taxon>Oligohymenophorea</taxon>
        <taxon>Hymenostomatida</taxon>
        <taxon>Tetrahymenina</taxon>
        <taxon>Tetrahymenidae</taxon>
        <taxon>Tetrahymena</taxon>
    </lineage>
</organism>
<feature type="coiled-coil region" evidence="1">
    <location>
        <begin position="287"/>
        <end position="321"/>
    </location>
</feature>
<dbReference type="InParanoid" id="Q232L1"/>
<dbReference type="HOGENOM" id="CLU_305151_0_0_1"/>
<evidence type="ECO:0000256" key="1">
    <source>
        <dbReference type="SAM" id="Coils"/>
    </source>
</evidence>
<reference evidence="4" key="1">
    <citation type="journal article" date="2006" name="PLoS Biol.">
        <title>Macronuclear genome sequence of the ciliate Tetrahymena thermophila, a model eukaryote.</title>
        <authorList>
            <person name="Eisen J.A."/>
            <person name="Coyne R.S."/>
            <person name="Wu M."/>
            <person name="Wu D."/>
            <person name="Thiagarajan M."/>
            <person name="Wortman J.R."/>
            <person name="Badger J.H."/>
            <person name="Ren Q."/>
            <person name="Amedeo P."/>
            <person name="Jones K.M."/>
            <person name="Tallon L.J."/>
            <person name="Delcher A.L."/>
            <person name="Salzberg S.L."/>
            <person name="Silva J.C."/>
            <person name="Haas B.J."/>
            <person name="Majoros W.H."/>
            <person name="Farzad M."/>
            <person name="Carlton J.M."/>
            <person name="Smith R.K. Jr."/>
            <person name="Garg J."/>
            <person name="Pearlman R.E."/>
            <person name="Karrer K.M."/>
            <person name="Sun L."/>
            <person name="Manning G."/>
            <person name="Elde N.C."/>
            <person name="Turkewitz A.P."/>
            <person name="Asai D.J."/>
            <person name="Wilkes D.E."/>
            <person name="Wang Y."/>
            <person name="Cai H."/>
            <person name="Collins K."/>
            <person name="Stewart B.A."/>
            <person name="Lee S.R."/>
            <person name="Wilamowska K."/>
            <person name="Weinberg Z."/>
            <person name="Ruzzo W.L."/>
            <person name="Wloga D."/>
            <person name="Gaertig J."/>
            <person name="Frankel J."/>
            <person name="Tsao C.-C."/>
            <person name="Gorovsky M.A."/>
            <person name="Keeling P.J."/>
            <person name="Waller R.F."/>
            <person name="Patron N.J."/>
            <person name="Cherry J.M."/>
            <person name="Stover N.A."/>
            <person name="Krieger C.J."/>
            <person name="del Toro C."/>
            <person name="Ryder H.F."/>
            <person name="Williamson S.C."/>
            <person name="Barbeau R.A."/>
            <person name="Hamilton E.P."/>
            <person name="Orias E."/>
        </authorList>
    </citation>
    <scope>NUCLEOTIDE SEQUENCE [LARGE SCALE GENOMIC DNA]</scope>
    <source>
        <strain evidence="4">SB210</strain>
    </source>
</reference>
<protein>
    <submittedName>
        <fullName evidence="3">Uncharacterized protein</fullName>
    </submittedName>
</protein>